<evidence type="ECO:0000313" key="2">
    <source>
        <dbReference type="EMBL" id="KAK5784441.1"/>
    </source>
</evidence>
<organism evidence="2 3">
    <name type="scientific">Gossypium arboreum</name>
    <name type="common">Tree cotton</name>
    <name type="synonym">Gossypium nanking</name>
    <dbReference type="NCBI Taxonomy" id="29729"/>
    <lineage>
        <taxon>Eukaryota</taxon>
        <taxon>Viridiplantae</taxon>
        <taxon>Streptophyta</taxon>
        <taxon>Embryophyta</taxon>
        <taxon>Tracheophyta</taxon>
        <taxon>Spermatophyta</taxon>
        <taxon>Magnoliopsida</taxon>
        <taxon>eudicotyledons</taxon>
        <taxon>Gunneridae</taxon>
        <taxon>Pentapetalae</taxon>
        <taxon>rosids</taxon>
        <taxon>malvids</taxon>
        <taxon>Malvales</taxon>
        <taxon>Malvaceae</taxon>
        <taxon>Malvoideae</taxon>
        <taxon>Gossypium</taxon>
    </lineage>
</organism>
<proteinExistence type="predicted"/>
<name>A0ABR0N1K5_GOSAR</name>
<protein>
    <submittedName>
        <fullName evidence="2">Uncharacterized protein</fullName>
    </submittedName>
</protein>
<reference evidence="2 3" key="1">
    <citation type="submission" date="2023-03" db="EMBL/GenBank/DDBJ databases">
        <title>WGS of Gossypium arboreum.</title>
        <authorList>
            <person name="Yu D."/>
        </authorList>
    </citation>
    <scope>NUCLEOTIDE SEQUENCE [LARGE SCALE GENOMIC DNA]</scope>
    <source>
        <tissue evidence="2">Leaf</tissue>
    </source>
</reference>
<keyword evidence="3" id="KW-1185">Reference proteome</keyword>
<accession>A0ABR0N1K5</accession>
<evidence type="ECO:0000256" key="1">
    <source>
        <dbReference type="SAM" id="MobiDB-lite"/>
    </source>
</evidence>
<sequence>MMPQLGPNRNPFEDESRMGPRTLDTGLEPVQFQAIGNGLSKGKNIAISLKSKKGTLEELISLDNLGCSNSFSNVGMDTGQQPFMMAKRTGENTRQEPNKTVPNDNLTISIKVAIANPVHRLSKYVKDDMVMVGVISYLLRWMMRCCQMLKRHD</sequence>
<comment type="caution">
    <text evidence="2">The sequence shown here is derived from an EMBL/GenBank/DDBJ whole genome shotgun (WGS) entry which is preliminary data.</text>
</comment>
<dbReference type="Proteomes" id="UP001358586">
    <property type="component" value="Chromosome 11"/>
</dbReference>
<dbReference type="EMBL" id="JARKNE010000011">
    <property type="protein sequence ID" value="KAK5784441.1"/>
    <property type="molecule type" value="Genomic_DNA"/>
</dbReference>
<gene>
    <name evidence="2" type="ORF">PVK06_038965</name>
</gene>
<feature type="region of interest" description="Disordered" evidence="1">
    <location>
        <begin position="1"/>
        <end position="23"/>
    </location>
</feature>
<evidence type="ECO:0000313" key="3">
    <source>
        <dbReference type="Proteomes" id="UP001358586"/>
    </source>
</evidence>